<dbReference type="NCBIfam" id="TIGR00639">
    <property type="entry name" value="PurN"/>
    <property type="match status" value="1"/>
</dbReference>
<evidence type="ECO:0000256" key="2">
    <source>
        <dbReference type="ARBA" id="ARBA00012254"/>
    </source>
</evidence>
<dbReference type="PROSITE" id="PS00373">
    <property type="entry name" value="GART"/>
    <property type="match status" value="1"/>
</dbReference>
<organism evidence="10 11">
    <name type="scientific">Sphagnum jensenii</name>
    <dbReference type="NCBI Taxonomy" id="128206"/>
    <lineage>
        <taxon>Eukaryota</taxon>
        <taxon>Viridiplantae</taxon>
        <taxon>Streptophyta</taxon>
        <taxon>Embryophyta</taxon>
        <taxon>Bryophyta</taxon>
        <taxon>Sphagnophytina</taxon>
        <taxon>Sphagnopsida</taxon>
        <taxon>Sphagnales</taxon>
        <taxon>Sphagnaceae</taxon>
        <taxon>Sphagnum</taxon>
    </lineage>
</organism>
<comment type="catalytic activity">
    <reaction evidence="8">
        <text>N(1)-(5-phospho-beta-D-ribosyl)glycinamide + (6R)-10-formyltetrahydrofolate = N(2)-formyl-N(1)-(5-phospho-beta-D-ribosyl)glycinamide + (6S)-5,6,7,8-tetrahydrofolate + H(+)</text>
        <dbReference type="Rhea" id="RHEA:15053"/>
        <dbReference type="ChEBI" id="CHEBI:15378"/>
        <dbReference type="ChEBI" id="CHEBI:57453"/>
        <dbReference type="ChEBI" id="CHEBI:143788"/>
        <dbReference type="ChEBI" id="CHEBI:147286"/>
        <dbReference type="ChEBI" id="CHEBI:195366"/>
        <dbReference type="EC" id="2.1.2.2"/>
    </reaction>
</comment>
<reference evidence="10" key="1">
    <citation type="submission" date="2024-02" db="EMBL/GenBank/DDBJ databases">
        <authorList>
            <consortium name="ELIXIR-Norway"/>
            <consortium name="Elixir Norway"/>
        </authorList>
    </citation>
    <scope>NUCLEOTIDE SEQUENCE</scope>
</reference>
<evidence type="ECO:0000313" key="11">
    <source>
        <dbReference type="Proteomes" id="UP001497444"/>
    </source>
</evidence>
<keyword evidence="4" id="KW-0658">Purine biosynthesis</keyword>
<protein>
    <recommendedName>
        <fullName evidence="2">phosphoribosylglycinamide formyltransferase 1</fullName>
        <ecNumber evidence="2">2.1.2.2</ecNumber>
    </recommendedName>
    <alternativeName>
        <fullName evidence="7">5'-phosphoribosylglycinamide transformylase</fullName>
    </alternativeName>
    <alternativeName>
        <fullName evidence="6">GAR transformylase</fullName>
    </alternativeName>
</protein>
<dbReference type="Proteomes" id="UP001497444">
    <property type="component" value="Chromosome 8"/>
</dbReference>
<accession>A0ABP0XFW2</accession>
<evidence type="ECO:0000256" key="3">
    <source>
        <dbReference type="ARBA" id="ARBA00022679"/>
    </source>
</evidence>
<dbReference type="Pfam" id="PF00551">
    <property type="entry name" value="Formyl_trans_N"/>
    <property type="match status" value="1"/>
</dbReference>
<keyword evidence="11" id="KW-1185">Reference proteome</keyword>
<dbReference type="PANTHER" id="PTHR43369:SF2">
    <property type="entry name" value="PHOSPHORIBOSYLGLYCINAMIDE FORMYLTRANSFERASE"/>
    <property type="match status" value="1"/>
</dbReference>
<comment type="similarity">
    <text evidence="5">Belongs to the GART family.</text>
</comment>
<dbReference type="PANTHER" id="PTHR43369">
    <property type="entry name" value="PHOSPHORIBOSYLGLYCINAMIDE FORMYLTRANSFERASE"/>
    <property type="match status" value="1"/>
</dbReference>
<dbReference type="EMBL" id="OZ020103">
    <property type="protein sequence ID" value="CAK9277985.1"/>
    <property type="molecule type" value="Genomic_DNA"/>
</dbReference>
<dbReference type="InterPro" id="IPR036477">
    <property type="entry name" value="Formyl_transf_N_sf"/>
</dbReference>
<evidence type="ECO:0000256" key="6">
    <source>
        <dbReference type="ARBA" id="ARBA00041324"/>
    </source>
</evidence>
<evidence type="ECO:0000256" key="1">
    <source>
        <dbReference type="ARBA" id="ARBA00005054"/>
    </source>
</evidence>
<dbReference type="InterPro" id="IPR002376">
    <property type="entry name" value="Formyl_transf_N"/>
</dbReference>
<evidence type="ECO:0000256" key="4">
    <source>
        <dbReference type="ARBA" id="ARBA00022755"/>
    </source>
</evidence>
<evidence type="ECO:0000256" key="7">
    <source>
        <dbReference type="ARBA" id="ARBA00041682"/>
    </source>
</evidence>
<dbReference type="CDD" id="cd08645">
    <property type="entry name" value="FMT_core_GART"/>
    <property type="match status" value="1"/>
</dbReference>
<dbReference type="PIRSF" id="PIRSF036480">
    <property type="entry name" value="FormyFH4_hydr"/>
    <property type="match status" value="1"/>
</dbReference>
<evidence type="ECO:0000313" key="10">
    <source>
        <dbReference type="EMBL" id="CAK9277985.1"/>
    </source>
</evidence>
<keyword evidence="3" id="KW-0808">Transferase</keyword>
<evidence type="ECO:0000259" key="9">
    <source>
        <dbReference type="Pfam" id="PF00551"/>
    </source>
</evidence>
<dbReference type="HAMAP" id="MF_01930">
    <property type="entry name" value="PurN"/>
    <property type="match status" value="1"/>
</dbReference>
<dbReference type="SUPFAM" id="SSF53328">
    <property type="entry name" value="Formyltransferase"/>
    <property type="match status" value="1"/>
</dbReference>
<sequence length="279" mass="30904">MLAWSMPHHRGITSRAGGCVNLRNWQLRCLDPSQEEERAEASGEGIVQQPRSERVQQQGVDGFQRAKLAVFLSGGGSNFRALHAATLQNAIYGDVVVVVSDRPGCKGCEYAQEHKIPILSYPKNKYAQDGISASQLVDSLRHSGVDYILLAGYLKMLPTELVQVFPRAILNIHPALLPSFGGKGFYGMKVHEAVIRSGARYSGATVHFVDEEYDSGPILAQRVVPVLAYDSPLDLAARVLKQEHILYTEAVAALCEDRIFWREDGVPLIRKSWDEAEYL</sequence>
<evidence type="ECO:0000256" key="5">
    <source>
        <dbReference type="ARBA" id="ARBA00038440"/>
    </source>
</evidence>
<gene>
    <name evidence="10" type="ORF">CSSPJE1EN1_LOCUS23463</name>
</gene>
<dbReference type="InterPro" id="IPR001555">
    <property type="entry name" value="GART_AS"/>
</dbReference>
<dbReference type="InterPro" id="IPR004607">
    <property type="entry name" value="GART"/>
</dbReference>
<dbReference type="EC" id="2.1.2.2" evidence="2"/>
<proteinExistence type="inferred from homology"/>
<comment type="pathway">
    <text evidence="1">Purine metabolism; IMP biosynthesis via de novo pathway; N(2)-formyl-N(1)-(5-phospho-D-ribosyl)glycinamide from N(1)-(5-phospho-D-ribosyl)glycinamide (10-formyl THF route): step 1/1.</text>
</comment>
<dbReference type="Gene3D" id="3.40.50.170">
    <property type="entry name" value="Formyl transferase, N-terminal domain"/>
    <property type="match status" value="1"/>
</dbReference>
<feature type="domain" description="Formyl transferase N-terminal" evidence="9">
    <location>
        <begin position="67"/>
        <end position="251"/>
    </location>
</feature>
<evidence type="ECO:0000256" key="8">
    <source>
        <dbReference type="ARBA" id="ARBA00047664"/>
    </source>
</evidence>
<name>A0ABP0XFW2_9BRYO</name>